<organism evidence="2">
    <name type="scientific">Granulicella tundricola (strain ATCC BAA-1859 / DSM 23138 / MP5ACTX9)</name>
    <dbReference type="NCBI Taxonomy" id="1198114"/>
    <lineage>
        <taxon>Bacteria</taxon>
        <taxon>Pseudomonadati</taxon>
        <taxon>Acidobacteriota</taxon>
        <taxon>Terriglobia</taxon>
        <taxon>Terriglobales</taxon>
        <taxon>Acidobacteriaceae</taxon>
        <taxon>Granulicella</taxon>
    </lineage>
</organism>
<dbReference type="OrthoDB" id="9132659at2"/>
<sequence>MKMCRFALVGCFLLAGCQSSPKPDTAAGFGTKAVSLRGTYGVAQGGVTEPVLKVDETKTGHAFEERITGEWRLDPNVPHVATESEVKRALGLDSVTGFPVFGLANDQEMLLKVPAGWTHGELAAKSGFILVSGGKAVAAQKIELGGQ</sequence>
<reference evidence="2" key="1">
    <citation type="submission" date="2011-01" db="EMBL/GenBank/DDBJ databases">
        <title>Complete sequence of chromosome of Acidobacterium sp. MP5ACTX9.</title>
        <authorList>
            <consortium name="US DOE Joint Genome Institute"/>
            <person name="Lucas S."/>
            <person name="Copeland A."/>
            <person name="Lapidus A."/>
            <person name="Cheng J.-F."/>
            <person name="Goodwin L."/>
            <person name="Pitluck S."/>
            <person name="Teshima H."/>
            <person name="Detter J.C."/>
            <person name="Han C."/>
            <person name="Tapia R."/>
            <person name="Land M."/>
            <person name="Hauser L."/>
            <person name="Kyrpides N."/>
            <person name="Ivanova N."/>
            <person name="Ovchinnikova G."/>
            <person name="Pagani I."/>
            <person name="Rawat S.R."/>
            <person name="Mannisto M."/>
            <person name="Haggblom M.M."/>
            <person name="Woyke T."/>
        </authorList>
    </citation>
    <scope>NUCLEOTIDE SEQUENCE [LARGE SCALE GENOMIC DNA]</scope>
    <source>
        <strain evidence="2">MP5ACTX9</strain>
    </source>
</reference>
<keyword evidence="2" id="KW-1185">Reference proteome</keyword>
<dbReference type="HOGENOM" id="CLU_1765455_0_0_0"/>
<dbReference type="AlphaFoldDB" id="E8X1U0"/>
<dbReference type="Proteomes" id="UP000000343">
    <property type="component" value="Chromosome"/>
</dbReference>
<name>E8X1U0_GRATM</name>
<evidence type="ECO:0008006" key="3">
    <source>
        <dbReference type="Google" id="ProtNLM"/>
    </source>
</evidence>
<dbReference type="EMBL" id="CP002480">
    <property type="protein sequence ID" value="ADW68009.1"/>
    <property type="molecule type" value="Genomic_DNA"/>
</dbReference>
<dbReference type="RefSeq" id="WP_013579333.1">
    <property type="nucleotide sequence ID" value="NC_015064.1"/>
</dbReference>
<protein>
    <recommendedName>
        <fullName evidence="3">Lipoprotein</fullName>
    </recommendedName>
</protein>
<dbReference type="PROSITE" id="PS51257">
    <property type="entry name" value="PROKAR_LIPOPROTEIN"/>
    <property type="match status" value="1"/>
</dbReference>
<dbReference type="PaxDb" id="1198114-AciX9_0942"/>
<dbReference type="STRING" id="1198114.AciX9_0942"/>
<proteinExistence type="predicted"/>
<evidence type="ECO:0000313" key="1">
    <source>
        <dbReference type="EMBL" id="ADW68009.1"/>
    </source>
</evidence>
<accession>E8X1U0</accession>
<dbReference type="KEGG" id="acm:AciX9_0942"/>
<evidence type="ECO:0000313" key="2">
    <source>
        <dbReference type="Proteomes" id="UP000000343"/>
    </source>
</evidence>
<gene>
    <name evidence="1" type="ordered locus">AciX9_0942</name>
</gene>